<feature type="domain" description="SAWADEE" evidence="2">
    <location>
        <begin position="13"/>
        <end position="62"/>
    </location>
</feature>
<reference evidence="3 4" key="1">
    <citation type="submission" date="2024-09" db="EMBL/GenBank/DDBJ databases">
        <title>Chromosome-scale assembly of Riccia sorocarpa.</title>
        <authorList>
            <person name="Paukszto L."/>
        </authorList>
    </citation>
    <scope>NUCLEOTIDE SEQUENCE [LARGE SCALE GENOMIC DNA]</scope>
    <source>
        <strain evidence="3">LP-2024</strain>
        <tissue evidence="3">Aerial parts of the thallus</tissue>
    </source>
</reference>
<evidence type="ECO:0000313" key="3">
    <source>
        <dbReference type="EMBL" id="KAL3695965.1"/>
    </source>
</evidence>
<protein>
    <recommendedName>
        <fullName evidence="2">SAWADEE domain-containing protein</fullName>
    </recommendedName>
</protein>
<dbReference type="Pfam" id="PF16719">
    <property type="entry name" value="SAWADEE"/>
    <property type="match status" value="1"/>
</dbReference>
<dbReference type="AlphaFoldDB" id="A0ABD3I0E7"/>
<dbReference type="PANTHER" id="PTHR36384">
    <property type="entry name" value="SAWADEE PROTEIN"/>
    <property type="match status" value="1"/>
</dbReference>
<comment type="caution">
    <text evidence="3">The sequence shown here is derived from an EMBL/GenBank/DDBJ whole genome shotgun (WGS) entry which is preliminary data.</text>
</comment>
<evidence type="ECO:0000313" key="4">
    <source>
        <dbReference type="Proteomes" id="UP001633002"/>
    </source>
</evidence>
<dbReference type="InterPro" id="IPR032001">
    <property type="entry name" value="SAWADEE_dom"/>
</dbReference>
<sequence length="183" mass="20665">MIVCARYVREIECEEEGSDEDVRYFDAQITQVDRSPHTVEFGEEVCRCLFVVSWMAGPGKKLKNYDYLSCGDICLHNEADMEMHPAVRRIRRLLQGRVLGPQAKQHPARVSVRSNNSEHRLSMVGGEPSTGGSPPTGGLEVVESSQAEMVAEFFTGVREEVESSRLMVATFYTEFERRFNPLS</sequence>
<dbReference type="EMBL" id="JBJQOH010000002">
    <property type="protein sequence ID" value="KAL3695965.1"/>
    <property type="molecule type" value="Genomic_DNA"/>
</dbReference>
<name>A0ABD3I0E7_9MARC</name>
<evidence type="ECO:0000256" key="1">
    <source>
        <dbReference type="SAM" id="MobiDB-lite"/>
    </source>
</evidence>
<evidence type="ECO:0000259" key="2">
    <source>
        <dbReference type="Pfam" id="PF16719"/>
    </source>
</evidence>
<accession>A0ABD3I0E7</accession>
<feature type="region of interest" description="Disordered" evidence="1">
    <location>
        <begin position="103"/>
        <end position="140"/>
    </location>
</feature>
<keyword evidence="4" id="KW-1185">Reference proteome</keyword>
<dbReference type="PANTHER" id="PTHR36384:SF1">
    <property type="entry name" value="SAWADEE PROTEIN"/>
    <property type="match status" value="1"/>
</dbReference>
<organism evidence="3 4">
    <name type="scientific">Riccia sorocarpa</name>
    <dbReference type="NCBI Taxonomy" id="122646"/>
    <lineage>
        <taxon>Eukaryota</taxon>
        <taxon>Viridiplantae</taxon>
        <taxon>Streptophyta</taxon>
        <taxon>Embryophyta</taxon>
        <taxon>Marchantiophyta</taxon>
        <taxon>Marchantiopsida</taxon>
        <taxon>Marchantiidae</taxon>
        <taxon>Marchantiales</taxon>
        <taxon>Ricciaceae</taxon>
        <taxon>Riccia</taxon>
    </lineage>
</organism>
<dbReference type="Proteomes" id="UP001633002">
    <property type="component" value="Unassembled WGS sequence"/>
</dbReference>
<proteinExistence type="predicted"/>
<feature type="compositionally biased region" description="Low complexity" evidence="1">
    <location>
        <begin position="125"/>
        <end position="138"/>
    </location>
</feature>
<gene>
    <name evidence="3" type="ORF">R1sor_010041</name>
</gene>